<dbReference type="Pfam" id="PF00550">
    <property type="entry name" value="PP-binding"/>
    <property type="match status" value="1"/>
</dbReference>
<dbReference type="RefSeq" id="WP_133903690.1">
    <property type="nucleotide sequence ID" value="NZ_SOCP01000005.1"/>
</dbReference>
<evidence type="ECO:0000313" key="5">
    <source>
        <dbReference type="Proteomes" id="UP000294927"/>
    </source>
</evidence>
<dbReference type="AlphaFoldDB" id="A0A4R7VSX6"/>
<name>A0A4R7VSX6_9PSEU</name>
<dbReference type="SUPFAM" id="SSF55729">
    <property type="entry name" value="Acyl-CoA N-acyltransferases (Nat)"/>
    <property type="match status" value="1"/>
</dbReference>
<keyword evidence="1" id="KW-0596">Phosphopantetheine</keyword>
<dbReference type="OrthoDB" id="9814648at2"/>
<dbReference type="InterPro" id="IPR009081">
    <property type="entry name" value="PP-bd_ACP"/>
</dbReference>
<feature type="domain" description="Carrier" evidence="3">
    <location>
        <begin position="1"/>
        <end position="82"/>
    </location>
</feature>
<evidence type="ECO:0000313" key="4">
    <source>
        <dbReference type="EMBL" id="TDV52317.1"/>
    </source>
</evidence>
<keyword evidence="2" id="KW-0597">Phosphoprotein</keyword>
<evidence type="ECO:0000256" key="1">
    <source>
        <dbReference type="ARBA" id="ARBA00022450"/>
    </source>
</evidence>
<evidence type="ECO:0000256" key="2">
    <source>
        <dbReference type="ARBA" id="ARBA00022553"/>
    </source>
</evidence>
<protein>
    <submittedName>
        <fullName evidence="4">RimJ/RimL family protein N-acetyltransferase</fullName>
    </submittedName>
</protein>
<dbReference type="PROSITE" id="PS50075">
    <property type="entry name" value="CARRIER"/>
    <property type="match status" value="1"/>
</dbReference>
<dbReference type="InterPro" id="IPR000182">
    <property type="entry name" value="GNAT_dom"/>
</dbReference>
<keyword evidence="5" id="KW-1185">Reference proteome</keyword>
<dbReference type="Proteomes" id="UP000294927">
    <property type="component" value="Unassembled WGS sequence"/>
</dbReference>
<dbReference type="InterPro" id="IPR016181">
    <property type="entry name" value="Acyl_CoA_acyltransferase"/>
</dbReference>
<dbReference type="Pfam" id="PF13302">
    <property type="entry name" value="Acetyltransf_3"/>
    <property type="match status" value="1"/>
</dbReference>
<dbReference type="SUPFAM" id="SSF47336">
    <property type="entry name" value="ACP-like"/>
    <property type="match status" value="1"/>
</dbReference>
<gene>
    <name evidence="4" type="ORF">CLV71_105449</name>
</gene>
<dbReference type="Gene3D" id="3.40.630.30">
    <property type="match status" value="1"/>
</dbReference>
<dbReference type="InterPro" id="IPR036736">
    <property type="entry name" value="ACP-like_sf"/>
</dbReference>
<accession>A0A4R7VSX6</accession>
<dbReference type="EMBL" id="SOCP01000005">
    <property type="protein sequence ID" value="TDV52317.1"/>
    <property type="molecule type" value="Genomic_DNA"/>
</dbReference>
<proteinExistence type="predicted"/>
<keyword evidence="4" id="KW-0808">Transferase</keyword>
<comment type="caution">
    <text evidence="4">The sequence shown here is derived from an EMBL/GenBank/DDBJ whole genome shotgun (WGS) entry which is preliminary data.</text>
</comment>
<organism evidence="4 5">
    <name type="scientific">Actinophytocola oryzae</name>
    <dbReference type="NCBI Taxonomy" id="502181"/>
    <lineage>
        <taxon>Bacteria</taxon>
        <taxon>Bacillati</taxon>
        <taxon>Actinomycetota</taxon>
        <taxon>Actinomycetes</taxon>
        <taxon>Pseudonocardiales</taxon>
        <taxon>Pseudonocardiaceae</taxon>
    </lineage>
</organism>
<reference evidence="4 5" key="1">
    <citation type="submission" date="2019-03" db="EMBL/GenBank/DDBJ databases">
        <title>Genomic Encyclopedia of Archaeal and Bacterial Type Strains, Phase II (KMG-II): from individual species to whole genera.</title>
        <authorList>
            <person name="Goeker M."/>
        </authorList>
    </citation>
    <scope>NUCLEOTIDE SEQUENCE [LARGE SCALE GENOMIC DNA]</scope>
    <source>
        <strain evidence="4 5">DSM 45499</strain>
    </source>
</reference>
<dbReference type="GO" id="GO:0016747">
    <property type="term" value="F:acyltransferase activity, transferring groups other than amino-acyl groups"/>
    <property type="evidence" value="ECO:0007669"/>
    <property type="project" value="InterPro"/>
</dbReference>
<dbReference type="PROSITE" id="PS00012">
    <property type="entry name" value="PHOSPHOPANTETHEINE"/>
    <property type="match status" value="1"/>
</dbReference>
<evidence type="ECO:0000259" key="3">
    <source>
        <dbReference type="PROSITE" id="PS50075"/>
    </source>
</evidence>
<dbReference type="Gene3D" id="1.10.1200.10">
    <property type="entry name" value="ACP-like"/>
    <property type="match status" value="1"/>
</dbReference>
<sequence length="267" mass="29071">MTTTEQTTRHELAELLELDPSALTDDARLTDDLGLDSLAMMTLSGWLVARGVSARPRTVGDVLQALDGIRLSVVVTDGERGAASTAGLLPPRPRSPLTPVLGNAVYRLTPIQQADLDFLYLLAAGAETGYRWRYRGNPPSQQQFAADLFGQELVQFVARGTASGEPAGHVVAYDHDIAQGHASVGAVFAPGHAGTGQAAEITAVFIRYLFHTFRLHKVYLEVPGFNWPQVESGAGTLFEVEGVLKEHDFYAGRYWDKYVCAVYQLPR</sequence>
<dbReference type="InterPro" id="IPR006162">
    <property type="entry name" value="Ppantetheine_attach_site"/>
</dbReference>